<gene>
    <name evidence="9" type="ORF">BS50DRAFT_574058</name>
</gene>
<accession>A0A2T2NQI8</accession>
<evidence type="ECO:0000256" key="2">
    <source>
        <dbReference type="ARBA" id="ARBA00022448"/>
    </source>
</evidence>
<dbReference type="CDD" id="cd17502">
    <property type="entry name" value="MFS_Azr1_MDR_like"/>
    <property type="match status" value="1"/>
</dbReference>
<evidence type="ECO:0000313" key="10">
    <source>
        <dbReference type="Proteomes" id="UP000240883"/>
    </source>
</evidence>
<feature type="transmembrane region" description="Helical" evidence="7">
    <location>
        <begin position="374"/>
        <end position="394"/>
    </location>
</feature>
<dbReference type="Proteomes" id="UP000240883">
    <property type="component" value="Unassembled WGS sequence"/>
</dbReference>
<dbReference type="Gene3D" id="1.20.1250.20">
    <property type="entry name" value="MFS general substrate transporter like domains"/>
    <property type="match status" value="1"/>
</dbReference>
<keyword evidence="2" id="KW-0813">Transport</keyword>
<dbReference type="PANTHER" id="PTHR23501:SF187">
    <property type="entry name" value="MAJOR FACILITATOR SUPERFAMILY (MFS) PROFILE DOMAIN-CONTAINING PROTEIN"/>
    <property type="match status" value="1"/>
</dbReference>
<dbReference type="InterPro" id="IPR036259">
    <property type="entry name" value="MFS_trans_sf"/>
</dbReference>
<dbReference type="FunFam" id="1.20.1720.10:FF:000037">
    <property type="entry name" value="WGS project CABT00000000 data, contig 2.4"/>
    <property type="match status" value="1"/>
</dbReference>
<keyword evidence="6" id="KW-0325">Glycoprotein</keyword>
<feature type="transmembrane region" description="Helical" evidence="7">
    <location>
        <begin position="83"/>
        <end position="102"/>
    </location>
</feature>
<sequence>MAVHTSTDSLPSSKDVEAIDVSVVSVDIKDCKDESSFQHSRTLWCIFFVLCLFSFLSALDGTIITTSLPTITSEIGGDSEQLYVWIANCFIFSSTAPQPLYGQIANIFGRRNPFFVAIALFTLGSGIAGGANSAAVLIAGRTVQGLGAAGLYVLSDILICDLVPPRHRGPYLSAVLSTAGIGSTIGPVIGGAIAEHNWRWIFYLNIPISVVGFAIMFILLKVNHVPSRDWKHALARVDLLGAAIFIPSMISLFYALITGGIQHSWSSWRVLLPLVLGVGGWILFHIQQVTPLLCKSPSAPPHLFTNRTSATGFILTFLSSVLFYTIAYFLPLYFQAVKLVSPLLSGVYYLPFALAIIPAAGVSGWVLGKWGKYVPLHYAGFALLAIGMGLFSMLDETSSQAAWAGFQVIPSMGLAIILTITLPSTLAPLDEADVAVATAVYSFVRSFGLVWGVTMAGIVFNGQVNAYLGIVKDGKIRGLLKDGAAYAFAASGEGLKALKDPESLAQVMQVYVKALRVVWLVAMAVSLLGFICVPIERSLELKKDHTTEYGLKGGKVGQERKENPGQ</sequence>
<feature type="transmembrane region" description="Helical" evidence="7">
    <location>
        <begin position="200"/>
        <end position="220"/>
    </location>
</feature>
<reference evidence="9 10" key="1">
    <citation type="journal article" date="2018" name="Front. Microbiol.">
        <title>Genome-Wide Analysis of Corynespora cassiicola Leaf Fall Disease Putative Effectors.</title>
        <authorList>
            <person name="Lopez D."/>
            <person name="Ribeiro S."/>
            <person name="Label P."/>
            <person name="Fumanal B."/>
            <person name="Venisse J.S."/>
            <person name="Kohler A."/>
            <person name="de Oliveira R.R."/>
            <person name="Labutti K."/>
            <person name="Lipzen A."/>
            <person name="Lail K."/>
            <person name="Bauer D."/>
            <person name="Ohm R.A."/>
            <person name="Barry K.W."/>
            <person name="Spatafora J."/>
            <person name="Grigoriev I.V."/>
            <person name="Martin F.M."/>
            <person name="Pujade-Renaud V."/>
        </authorList>
    </citation>
    <scope>NUCLEOTIDE SEQUENCE [LARGE SCALE GENOMIC DNA]</scope>
    <source>
        <strain evidence="9 10">Philippines</strain>
    </source>
</reference>
<dbReference type="GO" id="GO:0022857">
    <property type="term" value="F:transmembrane transporter activity"/>
    <property type="evidence" value="ECO:0007669"/>
    <property type="project" value="InterPro"/>
</dbReference>
<organism evidence="9 10">
    <name type="scientific">Corynespora cassiicola Philippines</name>
    <dbReference type="NCBI Taxonomy" id="1448308"/>
    <lineage>
        <taxon>Eukaryota</taxon>
        <taxon>Fungi</taxon>
        <taxon>Dikarya</taxon>
        <taxon>Ascomycota</taxon>
        <taxon>Pezizomycotina</taxon>
        <taxon>Dothideomycetes</taxon>
        <taxon>Pleosporomycetidae</taxon>
        <taxon>Pleosporales</taxon>
        <taxon>Corynesporascaceae</taxon>
        <taxon>Corynespora</taxon>
    </lineage>
</organism>
<evidence type="ECO:0000256" key="7">
    <source>
        <dbReference type="SAM" id="Phobius"/>
    </source>
</evidence>
<keyword evidence="10" id="KW-1185">Reference proteome</keyword>
<feature type="transmembrane region" description="Helical" evidence="7">
    <location>
        <begin position="517"/>
        <end position="535"/>
    </location>
</feature>
<dbReference type="InterPro" id="IPR020846">
    <property type="entry name" value="MFS_dom"/>
</dbReference>
<dbReference type="GO" id="GO:0005886">
    <property type="term" value="C:plasma membrane"/>
    <property type="evidence" value="ECO:0007669"/>
    <property type="project" value="TreeGrafter"/>
</dbReference>
<feature type="transmembrane region" description="Helical" evidence="7">
    <location>
        <begin position="400"/>
        <end position="422"/>
    </location>
</feature>
<dbReference type="FunFam" id="1.20.1250.20:FF:000484">
    <property type="entry name" value="MFS general substrate transporter"/>
    <property type="match status" value="1"/>
</dbReference>
<name>A0A2T2NQI8_CORCC</name>
<keyword evidence="4 7" id="KW-1133">Transmembrane helix</keyword>
<comment type="subcellular location">
    <subcellularLocation>
        <location evidence="1">Membrane</location>
        <topology evidence="1">Multi-pass membrane protein</topology>
    </subcellularLocation>
</comment>
<feature type="transmembrane region" description="Helical" evidence="7">
    <location>
        <begin position="267"/>
        <end position="286"/>
    </location>
</feature>
<evidence type="ECO:0000256" key="1">
    <source>
        <dbReference type="ARBA" id="ARBA00004141"/>
    </source>
</evidence>
<feature type="transmembrane region" description="Helical" evidence="7">
    <location>
        <begin position="313"/>
        <end position="334"/>
    </location>
</feature>
<dbReference type="EMBL" id="KZ678135">
    <property type="protein sequence ID" value="PSN67348.1"/>
    <property type="molecule type" value="Genomic_DNA"/>
</dbReference>
<dbReference type="InterPro" id="IPR011701">
    <property type="entry name" value="MFS"/>
</dbReference>
<feature type="transmembrane region" description="Helical" evidence="7">
    <location>
        <begin position="114"/>
        <end position="139"/>
    </location>
</feature>
<evidence type="ECO:0000256" key="4">
    <source>
        <dbReference type="ARBA" id="ARBA00022989"/>
    </source>
</evidence>
<feature type="transmembrane region" description="Helical" evidence="7">
    <location>
        <begin position="346"/>
        <end position="367"/>
    </location>
</feature>
<evidence type="ECO:0000313" key="9">
    <source>
        <dbReference type="EMBL" id="PSN67348.1"/>
    </source>
</evidence>
<dbReference type="Pfam" id="PF07690">
    <property type="entry name" value="MFS_1"/>
    <property type="match status" value="1"/>
</dbReference>
<protein>
    <submittedName>
        <fullName evidence="9">MFS general substrate transporter</fullName>
    </submittedName>
</protein>
<proteinExistence type="predicted"/>
<feature type="transmembrane region" description="Helical" evidence="7">
    <location>
        <begin position="171"/>
        <end position="194"/>
    </location>
</feature>
<feature type="transmembrane region" description="Helical" evidence="7">
    <location>
        <begin position="42"/>
        <end position="63"/>
    </location>
</feature>
<evidence type="ECO:0000256" key="3">
    <source>
        <dbReference type="ARBA" id="ARBA00022692"/>
    </source>
</evidence>
<dbReference type="PANTHER" id="PTHR23501">
    <property type="entry name" value="MAJOR FACILITATOR SUPERFAMILY"/>
    <property type="match status" value="1"/>
</dbReference>
<dbReference type="OrthoDB" id="10021397at2759"/>
<feature type="transmembrane region" description="Helical" evidence="7">
    <location>
        <begin position="240"/>
        <end position="261"/>
    </location>
</feature>
<keyword evidence="5 7" id="KW-0472">Membrane</keyword>
<feature type="domain" description="Major facilitator superfamily (MFS) profile" evidence="8">
    <location>
        <begin position="46"/>
        <end position="537"/>
    </location>
</feature>
<evidence type="ECO:0000259" key="8">
    <source>
        <dbReference type="PROSITE" id="PS50850"/>
    </source>
</evidence>
<keyword evidence="3 7" id="KW-0812">Transmembrane</keyword>
<dbReference type="Gene3D" id="1.20.1720.10">
    <property type="entry name" value="Multidrug resistance protein D"/>
    <property type="match status" value="1"/>
</dbReference>
<dbReference type="PROSITE" id="PS50850">
    <property type="entry name" value="MFS"/>
    <property type="match status" value="1"/>
</dbReference>
<dbReference type="PRINTS" id="PR01036">
    <property type="entry name" value="TCRTETB"/>
</dbReference>
<evidence type="ECO:0000256" key="6">
    <source>
        <dbReference type="ARBA" id="ARBA00023180"/>
    </source>
</evidence>
<dbReference type="AlphaFoldDB" id="A0A2T2NQI8"/>
<dbReference type="SUPFAM" id="SSF103473">
    <property type="entry name" value="MFS general substrate transporter"/>
    <property type="match status" value="1"/>
</dbReference>
<feature type="transmembrane region" description="Helical" evidence="7">
    <location>
        <begin position="434"/>
        <end position="460"/>
    </location>
</feature>
<evidence type="ECO:0000256" key="5">
    <source>
        <dbReference type="ARBA" id="ARBA00023136"/>
    </source>
</evidence>